<accession>A0A411FRS7</accession>
<reference evidence="9" key="1">
    <citation type="submission" date="2018-02" db="EMBL/GenBank/DDBJ databases">
        <title>Two new species of Gelidium (Gelidiales, Rhodophyta) from California, USA.</title>
        <authorList>
            <person name="Hughey J.R."/>
            <person name="Boo G.H."/>
        </authorList>
    </citation>
    <scope>NUCLEOTIDE SEQUENCE</scope>
</reference>
<dbReference type="GO" id="GO:0005829">
    <property type="term" value="C:cytosol"/>
    <property type="evidence" value="ECO:0007669"/>
    <property type="project" value="TreeGrafter"/>
</dbReference>
<comment type="similarity">
    <text evidence="1 4 5">Belongs to the IF-3 family.</text>
</comment>
<keyword evidence="2 4" id="KW-0396">Initiation factor</keyword>
<dbReference type="GO" id="GO:0003743">
    <property type="term" value="F:translation initiation factor activity"/>
    <property type="evidence" value="ECO:0007669"/>
    <property type="project" value="UniProtKB-UniRule"/>
</dbReference>
<dbReference type="RefSeq" id="YP_009564843.1">
    <property type="nucleotide sequence ID" value="NC_041173.1"/>
</dbReference>
<keyword evidence="6" id="KW-0812">Transmembrane</keyword>
<dbReference type="AlphaFoldDB" id="A0A411FRS7"/>
<dbReference type="GO" id="GO:0016020">
    <property type="term" value="C:membrane"/>
    <property type="evidence" value="ECO:0007669"/>
    <property type="project" value="TreeGrafter"/>
</dbReference>
<dbReference type="InterPro" id="IPR019813">
    <property type="entry name" value="Translation_initiation_fac3_CS"/>
</dbReference>
<evidence type="ECO:0000256" key="5">
    <source>
        <dbReference type="RuleBase" id="RU000646"/>
    </source>
</evidence>
<dbReference type="Gene3D" id="3.10.20.80">
    <property type="entry name" value="Translation initiation factor 3 (IF-3), N-terminal domain"/>
    <property type="match status" value="1"/>
</dbReference>
<name>A0A411FRS7_9FLOR</name>
<dbReference type="GO" id="GO:0032790">
    <property type="term" value="P:ribosome disassembly"/>
    <property type="evidence" value="ECO:0007669"/>
    <property type="project" value="TreeGrafter"/>
</dbReference>
<keyword evidence="3 4" id="KW-0648">Protein biosynthesis</keyword>
<keyword evidence="4" id="KW-0963">Cytoplasm</keyword>
<dbReference type="PANTHER" id="PTHR10938">
    <property type="entry name" value="TRANSLATION INITIATION FACTOR IF-3"/>
    <property type="match status" value="1"/>
</dbReference>
<dbReference type="SUPFAM" id="SSF55200">
    <property type="entry name" value="Translation initiation factor IF3, C-terminal domain"/>
    <property type="match status" value="1"/>
</dbReference>
<dbReference type="SUPFAM" id="SSF54364">
    <property type="entry name" value="Translation initiation factor IF3, N-terminal domain"/>
    <property type="match status" value="1"/>
</dbReference>
<comment type="subcellular location">
    <subcellularLocation>
        <location evidence="4">Cytoplasm</location>
    </subcellularLocation>
    <subcellularLocation>
        <location evidence="5">Plastid</location>
        <location evidence="5">Chloroplast</location>
    </subcellularLocation>
</comment>
<evidence type="ECO:0000256" key="6">
    <source>
        <dbReference type="SAM" id="Phobius"/>
    </source>
</evidence>
<dbReference type="InterPro" id="IPR001288">
    <property type="entry name" value="Translation_initiation_fac_3"/>
</dbReference>
<keyword evidence="6" id="KW-1133">Transmembrane helix</keyword>
<dbReference type="HAMAP" id="MF_00080">
    <property type="entry name" value="IF_3"/>
    <property type="match status" value="1"/>
</dbReference>
<dbReference type="InterPro" id="IPR036788">
    <property type="entry name" value="T_IF-3_C_sf"/>
</dbReference>
<evidence type="ECO:0000256" key="2">
    <source>
        <dbReference type="ARBA" id="ARBA00022540"/>
    </source>
</evidence>
<dbReference type="EMBL" id="MG922858">
    <property type="protein sequence ID" value="QBA96194.1"/>
    <property type="molecule type" value="Genomic_DNA"/>
</dbReference>
<feature type="domain" description="Translation initiation factor 3 N-terminal" evidence="8">
    <location>
        <begin position="56"/>
        <end position="125"/>
    </location>
</feature>
<evidence type="ECO:0000259" key="7">
    <source>
        <dbReference type="Pfam" id="PF00707"/>
    </source>
</evidence>
<proteinExistence type="inferred from homology"/>
<dbReference type="Gene3D" id="3.30.110.10">
    <property type="entry name" value="Translation initiation factor 3 (IF-3), C-terminal domain"/>
    <property type="match status" value="1"/>
</dbReference>
<keyword evidence="6" id="KW-0472">Membrane</keyword>
<sequence>MFHVIYIMAGFFSTLYNGIINVIYFTRFFNNNIINRKCALDKLKKNKKSDSNHPPINTEIKYSRVRLINASGSQAGIYSANEALKIADQEGLDLVTINDKSDPPVCRIVDYGKYKFAQEKKAKEAKKKQHHASLKEVKMRYKIEAHDYQVRINQALRFLQAGDKVKATITFRGREIQHSDLAIELLKKMALDLSNVAEIQQQPSRDGKHMIMILTSKKT</sequence>
<dbReference type="NCBIfam" id="TIGR00168">
    <property type="entry name" value="infC"/>
    <property type="match status" value="1"/>
</dbReference>
<dbReference type="InterPro" id="IPR019815">
    <property type="entry name" value="Translation_initiation_fac_3_C"/>
</dbReference>
<keyword evidence="9" id="KW-0934">Plastid</keyword>
<comment type="subunit">
    <text evidence="4 5">Monomer.</text>
</comment>
<feature type="domain" description="Translation initiation factor 3 C-terminal" evidence="7">
    <location>
        <begin position="133"/>
        <end position="217"/>
    </location>
</feature>
<dbReference type="PROSITE" id="PS00938">
    <property type="entry name" value="IF3"/>
    <property type="match status" value="1"/>
</dbReference>
<gene>
    <name evidence="4 9" type="primary">infC</name>
</gene>
<evidence type="ECO:0000313" key="9">
    <source>
        <dbReference type="EMBL" id="QBA96194.1"/>
    </source>
</evidence>
<dbReference type="GO" id="GO:0009507">
    <property type="term" value="C:chloroplast"/>
    <property type="evidence" value="ECO:0007669"/>
    <property type="project" value="UniProtKB-SubCell"/>
</dbReference>
<comment type="function">
    <text evidence="4 5">IF-3 binds to the 30S ribosomal subunit and shifts the equilibrium between 70S ribosomes and their 50S and 30S subunits in favor of the free subunits, thus enhancing the availability of 30S subunits on which protein synthesis initiation begins.</text>
</comment>
<dbReference type="FunFam" id="3.30.110.10:FF:000001">
    <property type="entry name" value="Translation initiation factor IF-3"/>
    <property type="match status" value="1"/>
</dbReference>
<dbReference type="Pfam" id="PF05198">
    <property type="entry name" value="IF3_N"/>
    <property type="match status" value="1"/>
</dbReference>
<dbReference type="Pfam" id="PF00707">
    <property type="entry name" value="IF3_C"/>
    <property type="match status" value="1"/>
</dbReference>
<protein>
    <recommendedName>
        <fullName evidence="4 5">Translation initiation factor IF-3</fullName>
    </recommendedName>
</protein>
<evidence type="ECO:0000256" key="1">
    <source>
        <dbReference type="ARBA" id="ARBA00005439"/>
    </source>
</evidence>
<dbReference type="InterPro" id="IPR019814">
    <property type="entry name" value="Translation_initiation_fac_3_N"/>
</dbReference>
<dbReference type="PANTHER" id="PTHR10938:SF0">
    <property type="entry name" value="TRANSLATION INITIATION FACTOR IF-3, MITOCHONDRIAL"/>
    <property type="match status" value="1"/>
</dbReference>
<evidence type="ECO:0000256" key="3">
    <source>
        <dbReference type="ARBA" id="ARBA00022917"/>
    </source>
</evidence>
<feature type="transmembrane region" description="Helical" evidence="6">
    <location>
        <begin position="6"/>
        <end position="26"/>
    </location>
</feature>
<evidence type="ECO:0000256" key="4">
    <source>
        <dbReference type="HAMAP-Rule" id="MF_00080"/>
    </source>
</evidence>
<geneLocation type="plastid" evidence="9"/>
<evidence type="ECO:0000259" key="8">
    <source>
        <dbReference type="Pfam" id="PF05198"/>
    </source>
</evidence>
<organism evidence="9">
    <name type="scientific">Gelidium coulteri</name>
    <dbReference type="NCBI Taxonomy" id="28849"/>
    <lineage>
        <taxon>Eukaryota</taxon>
        <taxon>Rhodophyta</taxon>
        <taxon>Florideophyceae</taxon>
        <taxon>Rhodymeniophycidae</taxon>
        <taxon>Gelidiales</taxon>
        <taxon>Gelidiaceae</taxon>
        <taxon>Gelidium</taxon>
    </lineage>
</organism>
<dbReference type="GO" id="GO:0043022">
    <property type="term" value="F:ribosome binding"/>
    <property type="evidence" value="ECO:0007669"/>
    <property type="project" value="TreeGrafter"/>
</dbReference>
<dbReference type="GeneID" id="39338305"/>
<dbReference type="InterPro" id="IPR036787">
    <property type="entry name" value="T_IF-3_N_sf"/>
</dbReference>